<keyword evidence="10" id="KW-1185">Reference proteome</keyword>
<evidence type="ECO:0000313" key="9">
    <source>
        <dbReference type="EMBL" id="EXC31947.1"/>
    </source>
</evidence>
<dbReference type="SUPFAM" id="SSF54171">
    <property type="entry name" value="DNA-binding domain"/>
    <property type="match status" value="1"/>
</dbReference>
<evidence type="ECO:0000256" key="2">
    <source>
        <dbReference type="ARBA" id="ARBA00023015"/>
    </source>
</evidence>
<feature type="region of interest" description="Disordered" evidence="7">
    <location>
        <begin position="66"/>
        <end position="90"/>
    </location>
</feature>
<organism evidence="9 10">
    <name type="scientific">Morus notabilis</name>
    <dbReference type="NCBI Taxonomy" id="981085"/>
    <lineage>
        <taxon>Eukaryota</taxon>
        <taxon>Viridiplantae</taxon>
        <taxon>Streptophyta</taxon>
        <taxon>Embryophyta</taxon>
        <taxon>Tracheophyta</taxon>
        <taxon>Spermatophyta</taxon>
        <taxon>Magnoliopsida</taxon>
        <taxon>eudicotyledons</taxon>
        <taxon>Gunneridae</taxon>
        <taxon>Pentapetalae</taxon>
        <taxon>rosids</taxon>
        <taxon>fabids</taxon>
        <taxon>Rosales</taxon>
        <taxon>Moraceae</taxon>
        <taxon>Moreae</taxon>
        <taxon>Morus</taxon>
    </lineage>
</organism>
<dbReference type="AlphaFoldDB" id="W9SXM9"/>
<dbReference type="SMART" id="SM00380">
    <property type="entry name" value="AP2"/>
    <property type="match status" value="1"/>
</dbReference>
<reference evidence="10" key="1">
    <citation type="submission" date="2013-01" db="EMBL/GenBank/DDBJ databases">
        <title>Draft Genome Sequence of a Mulberry Tree, Morus notabilis C.K. Schneid.</title>
        <authorList>
            <person name="He N."/>
            <person name="Zhao S."/>
        </authorList>
    </citation>
    <scope>NUCLEOTIDE SEQUENCE</scope>
</reference>
<protein>
    <submittedName>
        <fullName evidence="9">Ethylene-responsive transcription factor 1B</fullName>
    </submittedName>
</protein>
<dbReference type="Pfam" id="PF00847">
    <property type="entry name" value="AP2"/>
    <property type="match status" value="1"/>
</dbReference>
<dbReference type="OrthoDB" id="670255at2759"/>
<dbReference type="PANTHER" id="PTHR31190:SF485">
    <property type="entry name" value="AP2_ERF DOMAIN-CONTAINING PROTEIN"/>
    <property type="match status" value="1"/>
</dbReference>
<gene>
    <name evidence="9" type="ORF">L484_009797</name>
</gene>
<dbReference type="InterPro" id="IPR001471">
    <property type="entry name" value="AP2/ERF_dom"/>
</dbReference>
<dbReference type="EMBL" id="KE346273">
    <property type="protein sequence ID" value="EXC31947.1"/>
    <property type="molecule type" value="Genomic_DNA"/>
</dbReference>
<evidence type="ECO:0000256" key="7">
    <source>
        <dbReference type="SAM" id="MobiDB-lite"/>
    </source>
</evidence>
<accession>W9SXM9</accession>
<dbReference type="GO" id="GO:0003700">
    <property type="term" value="F:DNA-binding transcription factor activity"/>
    <property type="evidence" value="ECO:0007669"/>
    <property type="project" value="InterPro"/>
</dbReference>
<feature type="domain" description="AP2/ERF" evidence="8">
    <location>
        <begin position="122"/>
        <end position="180"/>
    </location>
</feature>
<dbReference type="InterPro" id="IPR016177">
    <property type="entry name" value="DNA-bd_dom_sf"/>
</dbReference>
<evidence type="ECO:0000313" key="10">
    <source>
        <dbReference type="Proteomes" id="UP000030645"/>
    </source>
</evidence>
<keyword evidence="5" id="KW-0539">Nucleus</keyword>
<evidence type="ECO:0000256" key="4">
    <source>
        <dbReference type="ARBA" id="ARBA00023163"/>
    </source>
</evidence>
<evidence type="ECO:0000256" key="5">
    <source>
        <dbReference type="ARBA" id="ARBA00023242"/>
    </source>
</evidence>
<dbReference type="InterPro" id="IPR044808">
    <property type="entry name" value="ERF_plant"/>
</dbReference>
<evidence type="ECO:0000256" key="6">
    <source>
        <dbReference type="ARBA" id="ARBA00024343"/>
    </source>
</evidence>
<sequence length="260" mass="30104">MDSLFLDQNIDFLPESDGLSPNNIGSSSSSFFSWPYDELCFPSYYDQLEYSPNSSDLIVDDQCFRQKESPPDYHNPKPHHEEEKSRPQLVNKVHDQEIIMSSTTKSNYEGKTSKQLYDKGRSYIGVRRRPWGKYAAEIRDSTKNSHRVWLGTFESDEAAALAYDQAAFSMRGPAAVLNFPIERVRQSLQEMQFYDCNFGRSPAEALKERHYLRRKREKSARKILVNNGNKNYQLERKANMKKLVLEDLGAEYLEELLGSC</sequence>
<dbReference type="InterPro" id="IPR036955">
    <property type="entry name" value="AP2/ERF_dom_sf"/>
</dbReference>
<evidence type="ECO:0000256" key="3">
    <source>
        <dbReference type="ARBA" id="ARBA00023125"/>
    </source>
</evidence>
<comment type="similarity">
    <text evidence="6">Belongs to the AP2/ERF transcription factor family. ERF subfamily.</text>
</comment>
<keyword evidence="2" id="KW-0805">Transcription regulation</keyword>
<proteinExistence type="inferred from homology"/>
<dbReference type="PRINTS" id="PR00367">
    <property type="entry name" value="ETHRSPELEMNT"/>
</dbReference>
<dbReference type="Gene3D" id="3.30.730.10">
    <property type="entry name" value="AP2/ERF domain"/>
    <property type="match status" value="1"/>
</dbReference>
<dbReference type="PANTHER" id="PTHR31190">
    <property type="entry name" value="DNA-BINDING DOMAIN"/>
    <property type="match status" value="1"/>
</dbReference>
<evidence type="ECO:0000256" key="1">
    <source>
        <dbReference type="ARBA" id="ARBA00004123"/>
    </source>
</evidence>
<dbReference type="CDD" id="cd00018">
    <property type="entry name" value="AP2"/>
    <property type="match status" value="1"/>
</dbReference>
<dbReference type="GO" id="GO:0009873">
    <property type="term" value="P:ethylene-activated signaling pathway"/>
    <property type="evidence" value="ECO:0007669"/>
    <property type="project" value="InterPro"/>
</dbReference>
<dbReference type="STRING" id="981085.W9SXM9"/>
<dbReference type="KEGG" id="mnt:21393115"/>
<evidence type="ECO:0000259" key="8">
    <source>
        <dbReference type="PROSITE" id="PS51032"/>
    </source>
</evidence>
<comment type="subcellular location">
    <subcellularLocation>
        <location evidence="1">Nucleus</location>
    </subcellularLocation>
</comment>
<dbReference type="Proteomes" id="UP000030645">
    <property type="component" value="Unassembled WGS sequence"/>
</dbReference>
<dbReference type="PROSITE" id="PS51032">
    <property type="entry name" value="AP2_ERF"/>
    <property type="match status" value="1"/>
</dbReference>
<dbReference type="FunFam" id="3.30.730.10:FF:000001">
    <property type="entry name" value="Ethylene-responsive transcription factor 2"/>
    <property type="match status" value="1"/>
</dbReference>
<dbReference type="GO" id="GO:0003677">
    <property type="term" value="F:DNA binding"/>
    <property type="evidence" value="ECO:0007669"/>
    <property type="project" value="UniProtKB-KW"/>
</dbReference>
<name>W9SXM9_9ROSA</name>
<keyword evidence="4" id="KW-0804">Transcription</keyword>
<keyword evidence="3" id="KW-0238">DNA-binding</keyword>
<dbReference type="GO" id="GO:0005634">
    <property type="term" value="C:nucleus"/>
    <property type="evidence" value="ECO:0007669"/>
    <property type="project" value="UniProtKB-SubCell"/>
</dbReference>